<proteinExistence type="predicted"/>
<dbReference type="Proteomes" id="UP001187734">
    <property type="component" value="Unassembled WGS sequence"/>
</dbReference>
<organism evidence="1 2">
    <name type="scientific">Fusarium torulosum</name>
    <dbReference type="NCBI Taxonomy" id="33205"/>
    <lineage>
        <taxon>Eukaryota</taxon>
        <taxon>Fungi</taxon>
        <taxon>Dikarya</taxon>
        <taxon>Ascomycota</taxon>
        <taxon>Pezizomycotina</taxon>
        <taxon>Sordariomycetes</taxon>
        <taxon>Hypocreomycetidae</taxon>
        <taxon>Hypocreales</taxon>
        <taxon>Nectriaceae</taxon>
        <taxon>Fusarium</taxon>
    </lineage>
</organism>
<evidence type="ECO:0000313" key="2">
    <source>
        <dbReference type="Proteomes" id="UP001187734"/>
    </source>
</evidence>
<accession>A0AAE8MMD6</accession>
<reference evidence="1" key="1">
    <citation type="submission" date="2018-03" db="EMBL/GenBank/DDBJ databases">
        <authorList>
            <person name="Guldener U."/>
        </authorList>
    </citation>
    <scope>NUCLEOTIDE SEQUENCE</scope>
</reference>
<dbReference type="AlphaFoldDB" id="A0AAE8MMD6"/>
<gene>
    <name evidence="1" type="ORF">FTOL_12801</name>
</gene>
<protein>
    <submittedName>
        <fullName evidence="1">Uncharacterized protein</fullName>
    </submittedName>
</protein>
<sequence length="240" mass="27456">MDAVQGKNLNWNEAAAFEYLAPPLINEEEQAEIKRRTWFHELLHIDWASGLLPGWHITDIAGLYYDEDNTYRRTTLYGPERTKALARYTFSPAYFIRKNADSFAMYAMAKYVQKAIGKYPHLPLAMILDEVLDAPILFMVGSISIDLEGKVTMATQQDEDICQTSGNENSPEEQDVVPFNSSAWFSSNSVYPEDYQKQVRGWIADATPHQNRVRMVLMQTAMGPLWLAFQDTPDEPITDF</sequence>
<comment type="caution">
    <text evidence="1">The sequence shown here is derived from an EMBL/GenBank/DDBJ whole genome shotgun (WGS) entry which is preliminary data.</text>
</comment>
<keyword evidence="2" id="KW-1185">Reference proteome</keyword>
<name>A0AAE8MMD6_9HYPO</name>
<evidence type="ECO:0000313" key="1">
    <source>
        <dbReference type="EMBL" id="SPJ88906.1"/>
    </source>
</evidence>
<dbReference type="EMBL" id="ONZP01000652">
    <property type="protein sequence ID" value="SPJ88906.1"/>
    <property type="molecule type" value="Genomic_DNA"/>
</dbReference>